<dbReference type="Proteomes" id="UP000001026">
    <property type="component" value="Chromosome"/>
</dbReference>
<dbReference type="RefSeq" id="WP_011132005.1">
    <property type="nucleotide sequence ID" value="NC_005072.1"/>
</dbReference>
<proteinExistence type="predicted"/>
<evidence type="ECO:0000313" key="2">
    <source>
        <dbReference type="Proteomes" id="UP000001026"/>
    </source>
</evidence>
<dbReference type="OrthoDB" id="556233at2"/>
<evidence type="ECO:0008006" key="3">
    <source>
        <dbReference type="Google" id="ProtNLM"/>
    </source>
</evidence>
<name>Q7V2U4_PROMP</name>
<organism evidence="1 2">
    <name type="scientific">Prochlorococcus marinus subsp. pastoris (strain CCMP1986 / NIES-2087 / MED4)</name>
    <dbReference type="NCBI Taxonomy" id="59919"/>
    <lineage>
        <taxon>Bacteria</taxon>
        <taxon>Bacillati</taxon>
        <taxon>Cyanobacteriota</taxon>
        <taxon>Cyanophyceae</taxon>
        <taxon>Synechococcales</taxon>
        <taxon>Prochlorococcaceae</taxon>
        <taxon>Prochlorococcus</taxon>
    </lineage>
</organism>
<dbReference type="STRING" id="59919.PMM0368"/>
<dbReference type="KEGG" id="pmm:PMM0368"/>
<dbReference type="EMBL" id="BX548174">
    <property type="protein sequence ID" value="CAE18827.1"/>
    <property type="molecule type" value="Genomic_DNA"/>
</dbReference>
<protein>
    <recommendedName>
        <fullName evidence="3">DUF3303 domain-containing protein</fullName>
    </recommendedName>
</protein>
<sequence length="102" mass="11526">MQTYIVQWQFPSMEASMKATKTFTDYVKEGSPYDSFEGFKVLNRVLNPQGANGWAIVQASDHSKIWQWCQPWSAGFGNEIEVTPVLTDEEFVAVTDQIETAA</sequence>
<dbReference type="AlphaFoldDB" id="Q7V2U4"/>
<dbReference type="Pfam" id="PF11746">
    <property type="entry name" value="DUF3303"/>
    <property type="match status" value="1"/>
</dbReference>
<dbReference type="eggNOG" id="ENOG50321CD">
    <property type="taxonomic scope" value="Bacteria"/>
</dbReference>
<dbReference type="HOGENOM" id="CLU_158026_0_0_3"/>
<evidence type="ECO:0000313" key="1">
    <source>
        <dbReference type="EMBL" id="CAE18827.1"/>
    </source>
</evidence>
<dbReference type="InterPro" id="IPR021734">
    <property type="entry name" value="DUF3303"/>
</dbReference>
<gene>
    <name evidence="1" type="ordered locus">PMM0368</name>
</gene>
<reference evidence="1 2" key="1">
    <citation type="journal article" date="2003" name="Nature">
        <title>Genome divergence in two Prochlorococcus ecotypes reflects oceanic niche differentiation.</title>
        <authorList>
            <person name="Rocap G."/>
            <person name="Larimer F.W."/>
            <person name="Lamerdin J.E."/>
            <person name="Malfatti S."/>
            <person name="Chain P."/>
            <person name="Ahlgren N.A."/>
            <person name="Arellano A."/>
            <person name="Coleman M."/>
            <person name="Hauser L."/>
            <person name="Hess W.R."/>
            <person name="Johnson Z.I."/>
            <person name="Land M.L."/>
            <person name="Lindell D."/>
            <person name="Post A.F."/>
            <person name="Regala W."/>
            <person name="Shah M."/>
            <person name="Shaw S.L."/>
            <person name="Steglich C."/>
            <person name="Sullivan M.B."/>
            <person name="Ting C.S."/>
            <person name="Tolonen A."/>
            <person name="Webb E.A."/>
            <person name="Zinser E.R."/>
            <person name="Chisholm S.W."/>
        </authorList>
    </citation>
    <scope>NUCLEOTIDE SEQUENCE [LARGE SCALE GENOMIC DNA]</scope>
    <source>
        <strain evidence="2">CCMP1986 / NIES-2087 / MED4</strain>
    </source>
</reference>
<accession>Q7V2U4</accession>